<dbReference type="OrthoDB" id="10016665at2759"/>
<feature type="domain" description="UBA" evidence="2">
    <location>
        <begin position="335"/>
        <end position="386"/>
    </location>
</feature>
<dbReference type="SUPFAM" id="SSF46934">
    <property type="entry name" value="UBA-like"/>
    <property type="match status" value="1"/>
</dbReference>
<feature type="compositionally biased region" description="Low complexity" evidence="1">
    <location>
        <begin position="299"/>
        <end position="318"/>
    </location>
</feature>
<dbReference type="EMBL" id="OU895879">
    <property type="protein sequence ID" value="CAG9806841.1"/>
    <property type="molecule type" value="Genomic_DNA"/>
</dbReference>
<gene>
    <name evidence="4" type="ORF">CHIRRI_LOCUS9695</name>
</gene>
<dbReference type="InterPro" id="IPR015496">
    <property type="entry name" value="Ubiquilin"/>
</dbReference>
<accession>A0A9N9WVB5</accession>
<organism evidence="4 5">
    <name type="scientific">Chironomus riparius</name>
    <dbReference type="NCBI Taxonomy" id="315576"/>
    <lineage>
        <taxon>Eukaryota</taxon>
        <taxon>Metazoa</taxon>
        <taxon>Ecdysozoa</taxon>
        <taxon>Arthropoda</taxon>
        <taxon>Hexapoda</taxon>
        <taxon>Insecta</taxon>
        <taxon>Pterygota</taxon>
        <taxon>Neoptera</taxon>
        <taxon>Endopterygota</taxon>
        <taxon>Diptera</taxon>
        <taxon>Nematocera</taxon>
        <taxon>Chironomoidea</taxon>
        <taxon>Chironomidae</taxon>
        <taxon>Chironominae</taxon>
        <taxon>Chironomus</taxon>
    </lineage>
</organism>
<evidence type="ECO:0000313" key="5">
    <source>
        <dbReference type="Proteomes" id="UP001153620"/>
    </source>
</evidence>
<proteinExistence type="predicted"/>
<dbReference type="Gene3D" id="3.10.20.90">
    <property type="entry name" value="Phosphatidylinositol 3-kinase Catalytic Subunit, Chain A, domain 1"/>
    <property type="match status" value="1"/>
</dbReference>
<feature type="region of interest" description="Disordered" evidence="1">
    <location>
        <begin position="237"/>
        <end position="269"/>
    </location>
</feature>
<dbReference type="SMART" id="SM00165">
    <property type="entry name" value="UBA"/>
    <property type="match status" value="1"/>
</dbReference>
<dbReference type="CDD" id="cd17039">
    <property type="entry name" value="Ubl_ubiquitin_like"/>
    <property type="match status" value="1"/>
</dbReference>
<feature type="compositionally biased region" description="Low complexity" evidence="1">
    <location>
        <begin position="243"/>
        <end position="269"/>
    </location>
</feature>
<dbReference type="PROSITE" id="PS50053">
    <property type="entry name" value="UBIQUITIN_2"/>
    <property type="match status" value="1"/>
</dbReference>
<dbReference type="GO" id="GO:0005829">
    <property type="term" value="C:cytosol"/>
    <property type="evidence" value="ECO:0007669"/>
    <property type="project" value="TreeGrafter"/>
</dbReference>
<evidence type="ECO:0000259" key="3">
    <source>
        <dbReference type="PROSITE" id="PS50053"/>
    </source>
</evidence>
<dbReference type="PANTHER" id="PTHR10677">
    <property type="entry name" value="UBIQUILIN"/>
    <property type="match status" value="1"/>
</dbReference>
<dbReference type="PANTHER" id="PTHR10677:SF25">
    <property type="entry name" value="UBIQUITIN-LIKE PROTEIN 7"/>
    <property type="match status" value="1"/>
</dbReference>
<feature type="compositionally biased region" description="Acidic residues" evidence="1">
    <location>
        <begin position="319"/>
        <end position="334"/>
    </location>
</feature>
<keyword evidence="5" id="KW-1185">Reference proteome</keyword>
<dbReference type="InterPro" id="IPR009060">
    <property type="entry name" value="UBA-like_sf"/>
</dbReference>
<dbReference type="Proteomes" id="UP001153620">
    <property type="component" value="Chromosome 3"/>
</dbReference>
<reference evidence="4" key="2">
    <citation type="submission" date="2022-10" db="EMBL/GenBank/DDBJ databases">
        <authorList>
            <consortium name="ENA_rothamsted_submissions"/>
            <consortium name="culmorum"/>
            <person name="King R."/>
        </authorList>
    </citation>
    <scope>NUCLEOTIDE SEQUENCE</scope>
</reference>
<dbReference type="InterPro" id="IPR000626">
    <property type="entry name" value="Ubiquitin-like_dom"/>
</dbReference>
<evidence type="ECO:0000313" key="4">
    <source>
        <dbReference type="EMBL" id="CAG9806841.1"/>
    </source>
</evidence>
<feature type="region of interest" description="Disordered" evidence="1">
    <location>
        <begin position="296"/>
        <end position="337"/>
    </location>
</feature>
<protein>
    <recommendedName>
        <fullName evidence="6">Ubiquitin-like protein 7</fullName>
    </recommendedName>
</protein>
<reference evidence="4" key="1">
    <citation type="submission" date="2022-01" db="EMBL/GenBank/DDBJ databases">
        <authorList>
            <person name="King R."/>
        </authorList>
    </citation>
    <scope>NUCLEOTIDE SEQUENCE</scope>
</reference>
<dbReference type="PROSITE" id="PS50030">
    <property type="entry name" value="UBA"/>
    <property type="match status" value="1"/>
</dbReference>
<dbReference type="GO" id="GO:0031593">
    <property type="term" value="F:polyubiquitin modification-dependent protein binding"/>
    <property type="evidence" value="ECO:0007669"/>
    <property type="project" value="TreeGrafter"/>
</dbReference>
<dbReference type="Pfam" id="PF00240">
    <property type="entry name" value="ubiquitin"/>
    <property type="match status" value="1"/>
</dbReference>
<evidence type="ECO:0008006" key="6">
    <source>
        <dbReference type="Google" id="ProtNLM"/>
    </source>
</evidence>
<evidence type="ECO:0000256" key="1">
    <source>
        <dbReference type="SAM" id="MobiDB-lite"/>
    </source>
</evidence>
<sequence>MEYVFCGIKFAEPRNYEKIRVDINFNENSVTLKEKIQKDILKTKDEISLIFCGNELNDDEPINKYNLRTGSTVQVLRRIIEIPPKEFTTKFTEMDVSRVSSLFRGLNSGNFHKISRPEVIQQIYKKHPELQRDIIAMSFLKDPILLSTLQNPDTVRNMAENHRMLVEAAETICKALRSVKATAAEPQMPIRRSFEDLSDSSSSSGSENLPRASTSNAANIRITTDFLRQSLEQARQNQNSLENISQRNLSQSSSISPSSSSSSVPNRRNIISNSMVMSAIDEVLRARRSETDILAREPSVSSTASSNVESQPTEVAQEQIEEPEIERMEDEDNSERDARDIEMITSFQTQLRQMEDMGLSNKAANIQALMVCNGNLEAAVNLVLAEMNMS</sequence>
<feature type="domain" description="Ubiquitin-like" evidence="3">
    <location>
        <begin position="8"/>
        <end position="78"/>
    </location>
</feature>
<name>A0A9N9WVB5_9DIPT</name>
<dbReference type="AlphaFoldDB" id="A0A9N9WVB5"/>
<dbReference type="InterPro" id="IPR029071">
    <property type="entry name" value="Ubiquitin-like_domsf"/>
</dbReference>
<dbReference type="Gene3D" id="1.10.8.10">
    <property type="entry name" value="DNA helicase RuvA subunit, C-terminal domain"/>
    <property type="match status" value="1"/>
</dbReference>
<dbReference type="GO" id="GO:0006511">
    <property type="term" value="P:ubiquitin-dependent protein catabolic process"/>
    <property type="evidence" value="ECO:0007669"/>
    <property type="project" value="TreeGrafter"/>
</dbReference>
<dbReference type="SUPFAM" id="SSF54236">
    <property type="entry name" value="Ubiquitin-like"/>
    <property type="match status" value="1"/>
</dbReference>
<feature type="region of interest" description="Disordered" evidence="1">
    <location>
        <begin position="190"/>
        <end position="216"/>
    </location>
</feature>
<evidence type="ECO:0000259" key="2">
    <source>
        <dbReference type="PROSITE" id="PS50030"/>
    </source>
</evidence>
<dbReference type="InterPro" id="IPR015940">
    <property type="entry name" value="UBA"/>
</dbReference>